<accession>A0A846WSY7</accession>
<dbReference type="EMBL" id="JAAXPC010000016">
    <property type="protein sequence ID" value="NKY04257.1"/>
    <property type="molecule type" value="Genomic_DNA"/>
</dbReference>
<dbReference type="Gene3D" id="3.90.1150.10">
    <property type="entry name" value="Aspartate Aminotransferase, domain 1"/>
    <property type="match status" value="2"/>
</dbReference>
<keyword evidence="4" id="KW-0032">Aminotransferase</keyword>
<dbReference type="OMA" id="GTSRKWL"/>
<dbReference type="AlphaFoldDB" id="A0A846WSY7"/>
<dbReference type="GeneID" id="90161985"/>
<protein>
    <submittedName>
        <fullName evidence="4">Aminotransferase class V-fold PLP-dependent enzyme</fullName>
    </submittedName>
</protein>
<evidence type="ECO:0000256" key="1">
    <source>
        <dbReference type="ARBA" id="ARBA00001933"/>
    </source>
</evidence>
<keyword evidence="2" id="KW-0663">Pyridoxal phosphate</keyword>
<dbReference type="InterPro" id="IPR000192">
    <property type="entry name" value="Aminotrans_V_dom"/>
</dbReference>
<dbReference type="PANTHER" id="PTHR43586:SF8">
    <property type="entry name" value="CYSTEINE DESULFURASE 1, CHLOROPLASTIC"/>
    <property type="match status" value="1"/>
</dbReference>
<dbReference type="PANTHER" id="PTHR43586">
    <property type="entry name" value="CYSTEINE DESULFURASE"/>
    <property type="match status" value="1"/>
</dbReference>
<dbReference type="InterPro" id="IPR015424">
    <property type="entry name" value="PyrdxlP-dep_Trfase"/>
</dbReference>
<feature type="domain" description="Aminotransferase class V" evidence="3">
    <location>
        <begin position="22"/>
        <end position="229"/>
    </location>
</feature>
<dbReference type="InterPro" id="IPR015422">
    <property type="entry name" value="PyrdxlP-dep_Trfase_small"/>
</dbReference>
<dbReference type="InterPro" id="IPR015421">
    <property type="entry name" value="PyrdxlP-dep_Trfase_major"/>
</dbReference>
<gene>
    <name evidence="4" type="ORF">HGA05_22065</name>
</gene>
<dbReference type="GO" id="GO:0008483">
    <property type="term" value="F:transaminase activity"/>
    <property type="evidence" value="ECO:0007669"/>
    <property type="project" value="UniProtKB-KW"/>
</dbReference>
<comment type="caution">
    <text evidence="4">The sequence shown here is derived from an EMBL/GenBank/DDBJ whole genome shotgun (WGS) entry which is preliminary data.</text>
</comment>
<name>A0A846WSY7_9ACTN</name>
<evidence type="ECO:0000313" key="5">
    <source>
        <dbReference type="Proteomes" id="UP000563898"/>
    </source>
</evidence>
<dbReference type="Gene3D" id="3.40.640.10">
    <property type="entry name" value="Type I PLP-dependent aspartate aminotransferase-like (Major domain)"/>
    <property type="match status" value="2"/>
</dbReference>
<dbReference type="Pfam" id="PF00266">
    <property type="entry name" value="Aminotran_5"/>
    <property type="match status" value="1"/>
</dbReference>
<evidence type="ECO:0000256" key="2">
    <source>
        <dbReference type="ARBA" id="ARBA00022898"/>
    </source>
</evidence>
<evidence type="ECO:0000259" key="3">
    <source>
        <dbReference type="Pfam" id="PF00266"/>
    </source>
</evidence>
<comment type="cofactor">
    <cofactor evidence="1">
        <name>pyridoxal 5'-phosphate</name>
        <dbReference type="ChEBI" id="CHEBI:597326"/>
    </cofactor>
</comment>
<keyword evidence="4" id="KW-0808">Transferase</keyword>
<sequence>MYVSVLGEQFHRARLSPAITHLDSASAGRSSNAVIGTISAHLWREAERGSYVAADDRAEEFARDTRDLASLIGHTAEEITFRESARAALRALLNGWSLPVSTTVWVAKNEFGPNLVEFERRGYAVRPLPDGDLNGHIDLDALENMLQFEQPDFIHICHIGSMSGVVQPVARIVEIAHAAQVPVVVDMAQSVGHVPTVTGADIVYGTSRKWLTGPRGVGFLAVRRDSLRTVEIESSEAFLAGRLGLGVAVAELQQIGQQRVFRELAAIGRATRERLDGIGSWVVCEPVDEPSALVTLAPPPGWQDSDLRAARDRLFDELGILVTAAESWRAPLAGDQAVLRISPHLDVRREDLDRLADALRTMGY</sequence>
<reference evidence="4 5" key="1">
    <citation type="submission" date="2020-04" db="EMBL/GenBank/DDBJ databases">
        <title>MicrobeNet Type strains.</title>
        <authorList>
            <person name="Nicholson A.C."/>
        </authorList>
    </citation>
    <scope>NUCLEOTIDE SEQUENCE [LARGE SCALE GENOMIC DNA]</scope>
    <source>
        <strain evidence="4 5">ATCC BAA-14</strain>
    </source>
</reference>
<dbReference type="RefSeq" id="WP_006368591.1">
    <property type="nucleotide sequence ID" value="NZ_CP073075.1"/>
</dbReference>
<dbReference type="SUPFAM" id="SSF53383">
    <property type="entry name" value="PLP-dependent transferases"/>
    <property type="match status" value="1"/>
</dbReference>
<organism evidence="4 5">
    <name type="scientific">Gordonia polyisoprenivorans</name>
    <dbReference type="NCBI Taxonomy" id="84595"/>
    <lineage>
        <taxon>Bacteria</taxon>
        <taxon>Bacillati</taxon>
        <taxon>Actinomycetota</taxon>
        <taxon>Actinomycetes</taxon>
        <taxon>Mycobacteriales</taxon>
        <taxon>Gordoniaceae</taxon>
        <taxon>Gordonia</taxon>
    </lineage>
</organism>
<proteinExistence type="predicted"/>
<evidence type="ECO:0000313" key="4">
    <source>
        <dbReference type="EMBL" id="NKY04257.1"/>
    </source>
</evidence>
<dbReference type="Proteomes" id="UP000563898">
    <property type="component" value="Unassembled WGS sequence"/>
</dbReference>